<evidence type="ECO:0000313" key="1">
    <source>
        <dbReference type="EMBL" id="DAF42387.1"/>
    </source>
</evidence>
<dbReference type="EMBL" id="BK014325">
    <property type="protein sequence ID" value="DAF42387.1"/>
    <property type="molecule type" value="Viral_cRNA"/>
</dbReference>
<reference evidence="1" key="1">
    <citation type="journal article" date="2021" name="J. Anim. Genet.">
        <title>Illuminating the plant rhabdovirus landscape through metatranscriptomics data.</title>
        <authorList>
            <person name="Bejerman N."/>
            <person name="Dietzgen R.G."/>
            <person name="Debat H."/>
        </authorList>
    </citation>
    <scope>NUCLEOTIDE SEQUENCE</scope>
</reference>
<sequence length="309" mass="33912">MAEEPTFDDLDYGMDPHHAVLSDSNLDGECCEDAVPHNKVPDTECQDDDECVEDNLVDFSIIKEALGHAGQDFGIPITPEMENYVLSLSSTLDSSGDALSWFVAAISYQTNMKTLPTMINLIEDMRAEIKSLQSTNKSLYMTSGDIIKKMTGVKDDILSGFEGLRRSVLDKIVAIPTQVEAVVTGGKVEPQTIDKGRGIKETNKPVPEKSPKQGWVVKDKGTKAMGKSITTKEGEGSQAESLVSAKKKYLIKIGIDPSFVTAIPNTLLDKLITSDELMLFIEKWGSPEAEATKDEVEIRVMMVENDLFD</sequence>
<reference evidence="1" key="2">
    <citation type="journal article" date="2021" name="Viruses">
        <title>Illuminating the Plant Rhabdovirus Landscape through Metatranscriptomics Data.</title>
        <authorList>
            <person name="Bejerman N."/>
            <person name="Dietzgen R.G."/>
            <person name="Debat H."/>
        </authorList>
    </citation>
    <scope>NUCLEOTIDE SEQUENCE</scope>
</reference>
<accession>A0A8D9PH10</accession>
<proteinExistence type="predicted"/>
<organism evidence="1">
    <name type="scientific">Pelargonium radula virus 1</name>
    <dbReference type="NCBI Taxonomy" id="2793734"/>
    <lineage>
        <taxon>Viruses</taxon>
        <taxon>Riboviria</taxon>
        <taxon>Orthornavirae</taxon>
        <taxon>Negarnaviricota</taxon>
        <taxon>Haploviricotina</taxon>
        <taxon>Monjiviricetes</taxon>
        <taxon>Mononegavirales</taxon>
        <taxon>Rhabdoviridae</taxon>
    </lineage>
</organism>
<name>A0A8D9PH10_9RHAB</name>
<protein>
    <submittedName>
        <fullName evidence="1">P</fullName>
    </submittedName>
</protein>